<evidence type="ECO:0000313" key="7">
    <source>
        <dbReference type="Proteomes" id="UP001203852"/>
    </source>
</evidence>
<dbReference type="Pfam" id="PF22939">
    <property type="entry name" value="WHD_GPIID"/>
    <property type="match status" value="1"/>
</dbReference>
<dbReference type="Gene3D" id="1.25.40.20">
    <property type="entry name" value="Ankyrin repeat-containing domain"/>
    <property type="match status" value="3"/>
</dbReference>
<accession>A0AAN6DXR6</accession>
<dbReference type="InterPro" id="IPR056884">
    <property type="entry name" value="NPHP3-like_N"/>
</dbReference>
<feature type="domain" description="Nephrocystin 3-like N-terminal" evidence="5">
    <location>
        <begin position="270"/>
        <end position="426"/>
    </location>
</feature>
<dbReference type="InterPro" id="IPR054471">
    <property type="entry name" value="GPIID_WHD"/>
</dbReference>
<dbReference type="PROSITE" id="PS50297">
    <property type="entry name" value="ANK_REP_REGION"/>
    <property type="match status" value="2"/>
</dbReference>
<feature type="domain" description="DUF7708" evidence="4">
    <location>
        <begin position="73"/>
        <end position="212"/>
    </location>
</feature>
<dbReference type="Gene3D" id="3.40.50.300">
    <property type="entry name" value="P-loop containing nucleotide triphosphate hydrolases"/>
    <property type="match status" value="1"/>
</dbReference>
<evidence type="ECO:0000259" key="5">
    <source>
        <dbReference type="Pfam" id="PF24883"/>
    </source>
</evidence>
<dbReference type="PANTHER" id="PTHR10039:SF10">
    <property type="entry name" value="NACHT DOMAIN-CONTAINING PROTEIN"/>
    <property type="match status" value="1"/>
</dbReference>
<feature type="repeat" description="ANK" evidence="2">
    <location>
        <begin position="807"/>
        <end position="839"/>
    </location>
</feature>
<keyword evidence="1" id="KW-0677">Repeat</keyword>
<comment type="caution">
    <text evidence="6">The sequence shown here is derived from an EMBL/GenBank/DDBJ whole genome shotgun (WGS) entry which is preliminary data.</text>
</comment>
<gene>
    <name evidence="6" type="ORF">EDD36DRAFT_465364</name>
</gene>
<reference evidence="6" key="1">
    <citation type="journal article" date="2022" name="bioRxiv">
        <title>Deciphering the potential niche of two novel black yeast fungi from a biological soil crust based on their genomes, phenotypes, and melanin regulation.</title>
        <authorList>
            <consortium name="DOE Joint Genome Institute"/>
            <person name="Carr E.C."/>
            <person name="Barton Q."/>
            <person name="Grambo S."/>
            <person name="Sullivan M."/>
            <person name="Renfro C.M."/>
            <person name="Kuo A."/>
            <person name="Pangilinan J."/>
            <person name="Lipzen A."/>
            <person name="Keymanesh K."/>
            <person name="Savage E."/>
            <person name="Barry K."/>
            <person name="Grigoriev I.V."/>
            <person name="Riekhof W.R."/>
            <person name="Harris S.S."/>
        </authorList>
    </citation>
    <scope>NUCLEOTIDE SEQUENCE</scope>
    <source>
        <strain evidence="6">JF 03-4F</strain>
    </source>
</reference>
<evidence type="ECO:0008006" key="8">
    <source>
        <dbReference type="Google" id="ProtNLM"/>
    </source>
</evidence>
<dbReference type="Pfam" id="PF00023">
    <property type="entry name" value="Ank"/>
    <property type="match status" value="2"/>
</dbReference>
<keyword evidence="2" id="KW-0040">ANK repeat</keyword>
<dbReference type="PANTHER" id="PTHR10039">
    <property type="entry name" value="AMELOGENIN"/>
    <property type="match status" value="1"/>
</dbReference>
<dbReference type="EMBL" id="MU404354">
    <property type="protein sequence ID" value="KAI1613232.1"/>
    <property type="molecule type" value="Genomic_DNA"/>
</dbReference>
<proteinExistence type="predicted"/>
<evidence type="ECO:0000256" key="1">
    <source>
        <dbReference type="ARBA" id="ARBA00022737"/>
    </source>
</evidence>
<sequence length="1043" mass="116750">MALVLRQAASSSPKNRLSKALDDFEAHLDKNCKVVFEKERRQSQPTLEDVLSFTERLDKENEQRRCKGVGPRLNTILEAVHQFSGVIDTVVGGSQSKLAGFLWGAIKTTLLVMQNSSSYFDKLSDLLMHVGRSCPRFQEYGLLYSTSAKLQLALCGYFTVVVRLCQDAVNFITKSLVAQLSATIFDPFQTGFGQYENELTRHGKAIRDEVRLAGIKEQQLVNTKNESFHRKYLAENRKNKSEKAKRRFLEACSQYDYKPAFLQALGRGQSSWILHTTEYMKWTEPASSIIWCIGKLGSGKTVLTANLVRNILRMASSQRPSAIASYHFCRYDEARSLNVRTIVGSIARQLLLSAPPKAFANLEVDWFSLDSDQIMEIMRKLLPPGTQEYFVVIDELDECDTPESLLVYLKELLTFDRRIHVFCSCRPDTYQRLSPDLEPRYTVSMLNNTELEGYIKTELERRVANGVLRVGDRSIIPKIRDALVQGSQGMFLWVAFQLESICSEETDRGIMEALGLLPKDLPETYDRILGKLQRGKRGAVLREGLLKILSTARRPLKLEEFREALSIDPGKTIWPADSLINDIEGAIPRLCGSLVIVAEGEGTVHFAHHSVKQHLLSHAQGRAGLLRIDSSQADSYLGDICVTYLNLNVFETQIFKVQTRKPLVVTNISNTIARNSYSTTVQNLAWAFSKVKGLSQRDSWVDLHITPTSSSTPFRYEYAFLDYAAWFWLDHIEGFRHATNTETYELFHRLVRDQVSISKSPWELTLDHEGGLKPVPRLCWAVSRERVDLVEALLNMNEVDVNLQDSDGNPALSFAACSGQDAVARPLLLAGADAGLPNAKGWTPLIQAARYGHESTVRLLLDHVKYDAKVIAHRDWYDWTVLHHAAAAGHEGVVKLLLGLDGACIDAADKSGMTPLASAAKNGHGGVCSLLLARGAAGMDQRDRQYSRTPLSWAAVSGHEKVVAILLEQDGADPWSKDIDCRMPMSHAMEQGHKGVEELLRAFRAAGGSRRASQRTKNQGLAIGQTMTFLRKPLATRQNSHDR</sequence>
<evidence type="ECO:0000259" key="3">
    <source>
        <dbReference type="Pfam" id="PF22939"/>
    </source>
</evidence>
<dbReference type="Pfam" id="PF12796">
    <property type="entry name" value="Ank_2"/>
    <property type="match status" value="1"/>
</dbReference>
<feature type="repeat" description="ANK" evidence="2">
    <location>
        <begin position="911"/>
        <end position="936"/>
    </location>
</feature>
<protein>
    <recommendedName>
        <fullName evidence="8">NACHT domain-containing protein</fullName>
    </recommendedName>
</protein>
<feature type="domain" description="GPI inositol-deacylase winged helix" evidence="3">
    <location>
        <begin position="534"/>
        <end position="618"/>
    </location>
</feature>
<name>A0AAN6DXR6_9EURO</name>
<dbReference type="SMART" id="SM00248">
    <property type="entry name" value="ANK"/>
    <property type="match status" value="6"/>
</dbReference>
<dbReference type="Proteomes" id="UP001203852">
    <property type="component" value="Unassembled WGS sequence"/>
</dbReference>
<dbReference type="PROSITE" id="PS50088">
    <property type="entry name" value="ANK_REPEAT"/>
    <property type="match status" value="3"/>
</dbReference>
<organism evidence="6 7">
    <name type="scientific">Exophiala viscosa</name>
    <dbReference type="NCBI Taxonomy" id="2486360"/>
    <lineage>
        <taxon>Eukaryota</taxon>
        <taxon>Fungi</taxon>
        <taxon>Dikarya</taxon>
        <taxon>Ascomycota</taxon>
        <taxon>Pezizomycotina</taxon>
        <taxon>Eurotiomycetes</taxon>
        <taxon>Chaetothyriomycetidae</taxon>
        <taxon>Chaetothyriales</taxon>
        <taxon>Herpotrichiellaceae</taxon>
        <taxon>Exophiala</taxon>
    </lineage>
</organism>
<keyword evidence="7" id="KW-1185">Reference proteome</keyword>
<dbReference type="AlphaFoldDB" id="A0AAN6DXR6"/>
<evidence type="ECO:0000259" key="4">
    <source>
        <dbReference type="Pfam" id="PF24809"/>
    </source>
</evidence>
<evidence type="ECO:0000313" key="6">
    <source>
        <dbReference type="EMBL" id="KAI1613232.1"/>
    </source>
</evidence>
<evidence type="ECO:0000256" key="2">
    <source>
        <dbReference type="PROSITE-ProRule" id="PRU00023"/>
    </source>
</evidence>
<dbReference type="SUPFAM" id="SSF48403">
    <property type="entry name" value="Ankyrin repeat"/>
    <property type="match status" value="1"/>
</dbReference>
<dbReference type="InterPro" id="IPR036770">
    <property type="entry name" value="Ankyrin_rpt-contain_sf"/>
</dbReference>
<feature type="repeat" description="ANK" evidence="2">
    <location>
        <begin position="840"/>
        <end position="863"/>
    </location>
</feature>
<dbReference type="InterPro" id="IPR002110">
    <property type="entry name" value="Ankyrin_rpt"/>
</dbReference>
<dbReference type="InterPro" id="IPR027417">
    <property type="entry name" value="P-loop_NTPase"/>
</dbReference>
<dbReference type="Pfam" id="PF24809">
    <property type="entry name" value="DUF7708"/>
    <property type="match status" value="1"/>
</dbReference>
<dbReference type="Pfam" id="PF24883">
    <property type="entry name" value="NPHP3_N"/>
    <property type="match status" value="1"/>
</dbReference>
<dbReference type="InterPro" id="IPR056125">
    <property type="entry name" value="DUF7708"/>
</dbReference>
<dbReference type="SUPFAM" id="SSF52540">
    <property type="entry name" value="P-loop containing nucleoside triphosphate hydrolases"/>
    <property type="match status" value="1"/>
</dbReference>